<keyword evidence="2" id="KW-1185">Reference proteome</keyword>
<organism evidence="1 2">
    <name type="scientific">Salix koriyanagi</name>
    <dbReference type="NCBI Taxonomy" id="2511006"/>
    <lineage>
        <taxon>Eukaryota</taxon>
        <taxon>Viridiplantae</taxon>
        <taxon>Streptophyta</taxon>
        <taxon>Embryophyta</taxon>
        <taxon>Tracheophyta</taxon>
        <taxon>Spermatophyta</taxon>
        <taxon>Magnoliopsida</taxon>
        <taxon>eudicotyledons</taxon>
        <taxon>Gunneridae</taxon>
        <taxon>Pentapetalae</taxon>
        <taxon>rosids</taxon>
        <taxon>fabids</taxon>
        <taxon>Malpighiales</taxon>
        <taxon>Salicaceae</taxon>
        <taxon>Saliceae</taxon>
        <taxon>Salix</taxon>
    </lineage>
</organism>
<protein>
    <submittedName>
        <fullName evidence="1">Uncharacterized protein</fullName>
    </submittedName>
</protein>
<reference evidence="1" key="1">
    <citation type="submission" date="2022-11" db="EMBL/GenBank/DDBJ databases">
        <authorList>
            <person name="Hyden B.L."/>
            <person name="Feng K."/>
            <person name="Yates T."/>
            <person name="Jawdy S."/>
            <person name="Smart L.B."/>
            <person name="Muchero W."/>
        </authorList>
    </citation>
    <scope>NUCLEOTIDE SEQUENCE</scope>
    <source>
        <tissue evidence="1">Shoot tip</tissue>
    </source>
</reference>
<proteinExistence type="predicted"/>
<evidence type="ECO:0000313" key="1">
    <source>
        <dbReference type="EMBL" id="KAJ6733938.1"/>
    </source>
</evidence>
<dbReference type="AlphaFoldDB" id="A0A9Q0UPX7"/>
<evidence type="ECO:0000313" key="2">
    <source>
        <dbReference type="Proteomes" id="UP001151752"/>
    </source>
</evidence>
<reference evidence="1" key="2">
    <citation type="journal article" date="2023" name="Int. J. Mol. Sci.">
        <title>De Novo Assembly and Annotation of 11 Diverse Shrub Willow (Salix) Genomes Reveals Novel Gene Organization in Sex-Linked Regions.</title>
        <authorList>
            <person name="Hyden B."/>
            <person name="Feng K."/>
            <person name="Yates T.B."/>
            <person name="Jawdy S."/>
            <person name="Cereghino C."/>
            <person name="Smart L.B."/>
            <person name="Muchero W."/>
        </authorList>
    </citation>
    <scope>NUCLEOTIDE SEQUENCE</scope>
    <source>
        <tissue evidence="1">Shoot tip</tissue>
    </source>
</reference>
<sequence length="137" mass="14547">MAKKNVVAARKNATLSSVLDAFGIFSTIKWEVNREPKIAAVPKESKLMELLIPDSAACLLGVAVGPPTPDGDCGEGGACDSEVVLEGEGWGWDDGTDSRSPIGGEGAGNLDGFIGRRTQQLLQVERRCVDTYCYMLS</sequence>
<dbReference type="EMBL" id="JAPFFM010000011">
    <property type="protein sequence ID" value="KAJ6733938.1"/>
    <property type="molecule type" value="Genomic_DNA"/>
</dbReference>
<comment type="caution">
    <text evidence="1">The sequence shown here is derived from an EMBL/GenBank/DDBJ whole genome shotgun (WGS) entry which is preliminary data.</text>
</comment>
<dbReference type="Proteomes" id="UP001151752">
    <property type="component" value="Chromosome 7"/>
</dbReference>
<accession>A0A9Q0UPX7</accession>
<gene>
    <name evidence="1" type="ORF">OIU74_005686</name>
</gene>
<name>A0A9Q0UPX7_9ROSI</name>